<dbReference type="EMBL" id="KM114256">
    <property type="protein sequence ID" value="AIU95031.1"/>
    <property type="molecule type" value="Genomic_RNA"/>
</dbReference>
<name>A0A097SRW0_9VIRU</name>
<dbReference type="RefSeq" id="YP_010086159.1">
    <property type="nucleotide sequence ID" value="NC_055371.1"/>
</dbReference>
<evidence type="ECO:0000313" key="2">
    <source>
        <dbReference type="EMBL" id="AIU95031.1"/>
    </source>
</evidence>
<keyword evidence="3" id="KW-1185">Reference proteome</keyword>
<keyword evidence="1" id="KW-0175">Coiled coil</keyword>
<accession>A0A097SRW0</accession>
<feature type="coiled-coil region" evidence="1">
    <location>
        <begin position="201"/>
        <end position="228"/>
    </location>
</feature>
<reference evidence="2 3" key="1">
    <citation type="journal article" date="2014" name="J. Virol.">
        <title>Comprehensive Molecular Detection of Tick-Borne Phleboviruses Leads to the Retrospective Identification of Taxonomically Unassigned Bunyaviruses and the Discovery of a Novel Member of the Genus Phlebovirus.</title>
        <authorList>
            <person name="Matsuno K."/>
            <person name="Weisend C."/>
            <person name="Kajihara M."/>
            <person name="Matysiak C."/>
            <person name="Williamson B.N."/>
            <person name="Simuunza M."/>
            <person name="Mweene A.S."/>
            <person name="Takada A."/>
            <person name="Tesh R.B."/>
            <person name="Ebihara H."/>
        </authorList>
    </citation>
    <scope>NUCLEOTIDE SEQUENCE [LARGE SCALE GENOMIC DNA]</scope>
    <source>
        <strain evidence="2">Can131</strain>
    </source>
</reference>
<dbReference type="KEGG" id="vg:65101320"/>
<evidence type="ECO:0000256" key="1">
    <source>
        <dbReference type="SAM" id="Coils"/>
    </source>
</evidence>
<dbReference type="GeneID" id="65101320"/>
<evidence type="ECO:0000313" key="3">
    <source>
        <dbReference type="Proteomes" id="UP000155731"/>
    </source>
</evidence>
<proteinExistence type="predicted"/>
<sequence>MNFIALYPTGMTSETTLSRIYAITYEVKPTIWDFLENGQQPCFHDFTGSMSLILERSVGWVNVDVGLFETMKTVKDKHRGDYGSLDLCCCWPFGRPSLALARIYHRMSVWDLPELVLTPRLMKSICRQTLQQSKKVSDQFSLSDQIIMCYLKIKYRMKRFGLDHRMISGSCLLKDLLLCQLLTGQIILERRHKRIVQEACLKRCVKVLRKGEQEAREMEKEKERMLLGLPLRPELFWTDERFLVNWLSTKWTKDWPTLEESFRVN</sequence>
<protein>
    <submittedName>
        <fullName evidence="2">Nonstructural protein</fullName>
    </submittedName>
</protein>
<dbReference type="Proteomes" id="UP000155731">
    <property type="component" value="Genome"/>
</dbReference>
<organism evidence="2 3">
    <name type="scientific">Silverwater virus</name>
    <dbReference type="NCBI Taxonomy" id="1564099"/>
    <lineage>
        <taxon>Viruses</taxon>
        <taxon>Riboviria</taxon>
        <taxon>Orthornavirae</taxon>
        <taxon>Negarnaviricota</taxon>
        <taxon>Polyploviricotina</taxon>
        <taxon>Bunyaviricetes</taxon>
        <taxon>Hareavirales</taxon>
        <taxon>Phenuiviridae</taxon>
        <taxon>Uukuvirus</taxon>
        <taxon>Uukuvirus silverwaterense</taxon>
    </lineage>
</organism>